<keyword evidence="1 2" id="KW-0732">Signal</keyword>
<dbReference type="EnsemblProtists" id="PYU1_T004870">
    <property type="protein sequence ID" value="PYU1_T004870"/>
    <property type="gene ID" value="PYU1_G004859"/>
</dbReference>
<keyword evidence="4" id="KW-1185">Reference proteome</keyword>
<dbReference type="Gene3D" id="3.40.190.10">
    <property type="entry name" value="Periplasmic binding protein-like II"/>
    <property type="match status" value="2"/>
</dbReference>
<dbReference type="HOGENOM" id="CLU_026974_5_1_1"/>
<dbReference type="AlphaFoldDB" id="K3WIS8"/>
<protein>
    <recommendedName>
        <fullName evidence="5">ABC transporter</fullName>
    </recommendedName>
</protein>
<dbReference type="STRING" id="431595.K3WIS8"/>
<dbReference type="SUPFAM" id="SSF53850">
    <property type="entry name" value="Periplasmic binding protein-like II"/>
    <property type="match status" value="1"/>
</dbReference>
<dbReference type="InParanoid" id="K3WIS8"/>
<feature type="signal peptide" evidence="2">
    <location>
        <begin position="1"/>
        <end position="21"/>
    </location>
</feature>
<dbReference type="Pfam" id="PF01547">
    <property type="entry name" value="SBP_bac_1"/>
    <property type="match status" value="1"/>
</dbReference>
<evidence type="ECO:0000256" key="1">
    <source>
        <dbReference type="ARBA" id="ARBA00022729"/>
    </source>
</evidence>
<reference evidence="4" key="1">
    <citation type="journal article" date="2010" name="Genome Biol.">
        <title>Genome sequence of the necrotrophic plant pathogen Pythium ultimum reveals original pathogenicity mechanisms and effector repertoire.</title>
        <authorList>
            <person name="Levesque C.A."/>
            <person name="Brouwer H."/>
            <person name="Cano L."/>
            <person name="Hamilton J.P."/>
            <person name="Holt C."/>
            <person name="Huitema E."/>
            <person name="Raffaele S."/>
            <person name="Robideau G.P."/>
            <person name="Thines M."/>
            <person name="Win J."/>
            <person name="Zerillo M.M."/>
            <person name="Beakes G.W."/>
            <person name="Boore J.L."/>
            <person name="Busam D."/>
            <person name="Dumas B."/>
            <person name="Ferriera S."/>
            <person name="Fuerstenberg S.I."/>
            <person name="Gachon C.M."/>
            <person name="Gaulin E."/>
            <person name="Govers F."/>
            <person name="Grenville-Briggs L."/>
            <person name="Horner N."/>
            <person name="Hostetler J."/>
            <person name="Jiang R.H."/>
            <person name="Johnson J."/>
            <person name="Krajaejun T."/>
            <person name="Lin H."/>
            <person name="Meijer H.J."/>
            <person name="Moore B."/>
            <person name="Morris P."/>
            <person name="Phuntmart V."/>
            <person name="Puiu D."/>
            <person name="Shetty J."/>
            <person name="Stajich J.E."/>
            <person name="Tripathy S."/>
            <person name="Wawra S."/>
            <person name="van West P."/>
            <person name="Whitty B.R."/>
            <person name="Coutinho P.M."/>
            <person name="Henrissat B."/>
            <person name="Martin F."/>
            <person name="Thomas P.D."/>
            <person name="Tyler B.M."/>
            <person name="De Vries R.P."/>
            <person name="Kamoun S."/>
            <person name="Yandell M."/>
            <person name="Tisserat N."/>
            <person name="Buell C.R."/>
        </authorList>
    </citation>
    <scope>NUCLEOTIDE SEQUENCE</scope>
    <source>
        <strain evidence="4">DAOM:BR144</strain>
    </source>
</reference>
<evidence type="ECO:0000313" key="3">
    <source>
        <dbReference type="EnsemblProtists" id="PYU1_T004870"/>
    </source>
</evidence>
<evidence type="ECO:0008006" key="5">
    <source>
        <dbReference type="Google" id="ProtNLM"/>
    </source>
</evidence>
<feature type="chain" id="PRO_5003867802" description="ABC transporter" evidence="2">
    <location>
        <begin position="22"/>
        <end position="362"/>
    </location>
</feature>
<dbReference type="InterPro" id="IPR006059">
    <property type="entry name" value="SBP"/>
</dbReference>
<dbReference type="PANTHER" id="PTHR30006:SF2">
    <property type="entry name" value="ABC TRANSPORTER SUBSTRATE-BINDING PROTEIN"/>
    <property type="match status" value="1"/>
</dbReference>
<organism evidence="3 4">
    <name type="scientific">Globisporangium ultimum (strain ATCC 200006 / CBS 805.95 / DAOM BR144)</name>
    <name type="common">Pythium ultimum</name>
    <dbReference type="NCBI Taxonomy" id="431595"/>
    <lineage>
        <taxon>Eukaryota</taxon>
        <taxon>Sar</taxon>
        <taxon>Stramenopiles</taxon>
        <taxon>Oomycota</taxon>
        <taxon>Peronosporomycetes</taxon>
        <taxon>Pythiales</taxon>
        <taxon>Pythiaceae</taxon>
        <taxon>Globisporangium</taxon>
    </lineage>
</organism>
<dbReference type="EMBL" id="GL376564">
    <property type="status" value="NOT_ANNOTATED_CDS"/>
    <property type="molecule type" value="Genomic_DNA"/>
</dbReference>
<proteinExistence type="predicted"/>
<dbReference type="OMA" id="DKPWDIP"/>
<dbReference type="VEuPathDB" id="FungiDB:PYU1_G004859"/>
<accession>K3WIS8</accession>
<evidence type="ECO:0000256" key="2">
    <source>
        <dbReference type="SAM" id="SignalP"/>
    </source>
</evidence>
<dbReference type="Proteomes" id="UP000019132">
    <property type="component" value="Unassembled WGS sequence"/>
</dbReference>
<reference evidence="3" key="3">
    <citation type="submission" date="2015-02" db="UniProtKB">
        <authorList>
            <consortium name="EnsemblProtists"/>
        </authorList>
    </citation>
    <scope>IDENTIFICATION</scope>
    <source>
        <strain evidence="3">DAOM BR144</strain>
    </source>
</reference>
<name>K3WIS8_GLOUD</name>
<dbReference type="PANTHER" id="PTHR30006">
    <property type="entry name" value="THIAMINE-BINDING PERIPLASMIC PROTEIN-RELATED"/>
    <property type="match status" value="1"/>
</dbReference>
<dbReference type="eggNOG" id="ENOG502SDBY">
    <property type="taxonomic scope" value="Eukaryota"/>
</dbReference>
<sequence>MRVLSALIFLSSFLASQSAIAAKTTKAAVAVKEETKTIDQLYQAAIKEGGNLIVYHGGDTPTQQDGFKAAFKKAFPKLNLTVVVDYSKYHNVRIDNQLETNTLVPDVVALQTLQDFPRWAEEGHLLNYKPANFSQIYDGFKDPNGAWYAYIIFSFMYASNEQALGSLAAPATPLQLVDPKYKGKIASSYPHDDDAVLFLFTRYVEKYGWDWAAKFAKQDVSFNRGSNVAGELINAGKKAIAVGAGGNPAGAINGKYPFIAWGQRVAILKKAKNVAAAKLLVNWWNSEAMQRQNGFSGWTVRKDLPTTNGFKQVWEIPEANSAKFATFMENREVVEFWKQKFALYFGEVQGEPTPGVLGLHPK</sequence>
<reference evidence="4" key="2">
    <citation type="submission" date="2010-04" db="EMBL/GenBank/DDBJ databases">
        <authorList>
            <person name="Buell R."/>
            <person name="Hamilton J."/>
            <person name="Hostetler J."/>
        </authorList>
    </citation>
    <scope>NUCLEOTIDE SEQUENCE [LARGE SCALE GENOMIC DNA]</scope>
    <source>
        <strain evidence="4">DAOM:BR144</strain>
    </source>
</reference>
<evidence type="ECO:0000313" key="4">
    <source>
        <dbReference type="Proteomes" id="UP000019132"/>
    </source>
</evidence>